<organism evidence="1 2">
    <name type="scientific">Circinella minor</name>
    <dbReference type="NCBI Taxonomy" id="1195481"/>
    <lineage>
        <taxon>Eukaryota</taxon>
        <taxon>Fungi</taxon>
        <taxon>Fungi incertae sedis</taxon>
        <taxon>Mucoromycota</taxon>
        <taxon>Mucoromycotina</taxon>
        <taxon>Mucoromycetes</taxon>
        <taxon>Mucorales</taxon>
        <taxon>Lichtheimiaceae</taxon>
        <taxon>Circinella</taxon>
    </lineage>
</organism>
<comment type="caution">
    <text evidence="1">The sequence shown here is derived from an EMBL/GenBank/DDBJ whole genome shotgun (WGS) entry which is preliminary data.</text>
</comment>
<dbReference type="EMBL" id="JAEPRB010000118">
    <property type="protein sequence ID" value="KAG2221125.1"/>
    <property type="molecule type" value="Genomic_DNA"/>
</dbReference>
<evidence type="ECO:0008006" key="3">
    <source>
        <dbReference type="Google" id="ProtNLM"/>
    </source>
</evidence>
<proteinExistence type="predicted"/>
<sequence>MAREINYEEADVAELKNLKTLATRPVVINAMEKLLKDCQQHIQARQLSNTSKSSFSTSAIREPISRSKANIQTIYITSGYAWGQSDQSIIEHEGANYNFRISQLHGYVTLENSRIKLKESQLVIYLRKENIGKNWADLRLKTTRDMYDQLKRAESSNTSGSRLVNTSPISFNISSESSSNNSNNTMETIVHEIYQNTDSQTKRKIQESLNQVNKNPFVFEEEQQHQHPL</sequence>
<evidence type="ECO:0000313" key="1">
    <source>
        <dbReference type="EMBL" id="KAG2221125.1"/>
    </source>
</evidence>
<reference evidence="1 2" key="1">
    <citation type="submission" date="2020-12" db="EMBL/GenBank/DDBJ databases">
        <title>Metabolic potential, ecology and presence of endohyphal bacteria is reflected in genomic diversity of Mucoromycotina.</title>
        <authorList>
            <person name="Muszewska A."/>
            <person name="Okrasinska A."/>
            <person name="Steczkiewicz K."/>
            <person name="Drgas O."/>
            <person name="Orlowska M."/>
            <person name="Perlinska-Lenart U."/>
            <person name="Aleksandrzak-Piekarczyk T."/>
            <person name="Szatraj K."/>
            <person name="Zielenkiewicz U."/>
            <person name="Pilsyk S."/>
            <person name="Malc E."/>
            <person name="Mieczkowski P."/>
            <person name="Kruszewska J.S."/>
            <person name="Biernat P."/>
            <person name="Pawlowska J."/>
        </authorList>
    </citation>
    <scope>NUCLEOTIDE SEQUENCE [LARGE SCALE GENOMIC DNA]</scope>
    <source>
        <strain evidence="1 2">CBS 142.35</strain>
    </source>
</reference>
<dbReference type="InterPro" id="IPR008978">
    <property type="entry name" value="HSP20-like_chaperone"/>
</dbReference>
<accession>A0A8H7S1U9</accession>
<name>A0A8H7S1U9_9FUNG</name>
<dbReference type="AlphaFoldDB" id="A0A8H7S1U9"/>
<protein>
    <recommendedName>
        <fullName evidence="3">CS domain-containing protein</fullName>
    </recommendedName>
</protein>
<keyword evidence="2" id="KW-1185">Reference proteome</keyword>
<dbReference type="OrthoDB" id="164025at2759"/>
<dbReference type="Gene3D" id="2.60.40.790">
    <property type="match status" value="1"/>
</dbReference>
<dbReference type="Proteomes" id="UP000646827">
    <property type="component" value="Unassembled WGS sequence"/>
</dbReference>
<gene>
    <name evidence="1" type="ORF">INT45_004434</name>
</gene>
<dbReference type="SUPFAM" id="SSF49764">
    <property type="entry name" value="HSP20-like chaperones"/>
    <property type="match status" value="1"/>
</dbReference>
<evidence type="ECO:0000313" key="2">
    <source>
        <dbReference type="Proteomes" id="UP000646827"/>
    </source>
</evidence>